<dbReference type="PROSITE" id="PS50115">
    <property type="entry name" value="ARFGAP"/>
    <property type="match status" value="1"/>
</dbReference>
<accession>A0A2N5VF03</accession>
<dbReference type="EMBL" id="PGCJ01000102">
    <property type="protein sequence ID" value="PLW48571.1"/>
    <property type="molecule type" value="Genomic_DNA"/>
</dbReference>
<evidence type="ECO:0000256" key="3">
    <source>
        <dbReference type="ARBA" id="ARBA00022771"/>
    </source>
</evidence>
<dbReference type="InterPro" id="IPR038508">
    <property type="entry name" value="ArfGAP_dom_sf"/>
</dbReference>
<dbReference type="InterPro" id="IPR001164">
    <property type="entry name" value="ArfGAP_dom"/>
</dbReference>
<dbReference type="CDD" id="cd08831">
    <property type="entry name" value="ArfGap_ArfGap2_3_like"/>
    <property type="match status" value="1"/>
</dbReference>
<keyword evidence="1" id="KW-0343">GTPase activation</keyword>
<dbReference type="InterPro" id="IPR037278">
    <property type="entry name" value="ARFGAP/RecO"/>
</dbReference>
<evidence type="ECO:0000256" key="5">
    <source>
        <dbReference type="PROSITE-ProRule" id="PRU00288"/>
    </source>
</evidence>
<evidence type="ECO:0000256" key="4">
    <source>
        <dbReference type="ARBA" id="ARBA00022833"/>
    </source>
</evidence>
<dbReference type="AlphaFoldDB" id="A0A2N5VF03"/>
<dbReference type="OrthoDB" id="983479at2759"/>
<evidence type="ECO:0000313" key="9">
    <source>
        <dbReference type="Proteomes" id="UP000235388"/>
    </source>
</evidence>
<sequence>MAAGPAKAEIAQIFALLKNQKGNKMCFDCGAKNPTWSSVTFGVYICLDCSSVHLNMGVHINFFRSTNLDQWSWVQLRTMKAKYSSEAADPYKEELKRCCLADESQHGPGRCSSEGVTLGSAAEDSTGEVGTSPPRRHPLSPPRLPQPNLRASGLAASLQTAPSQPRAASPNPAEPAAPRTIQSSTLRAPASSNSSTPSTSRLGATKVGTTKVKLGAKTSPAIALVMAPLCLNQSSGQASFIVSLTCSPSWYQLVRQAFLLAELVPARQAGLPARRAGTSLSGRFACLSSWYQLVRQVCLLAELVPACQAGLPARRAGPSSSGRFACSPSRYQLIWQVCLLAEPVPAQLAGLPARRAGTSSAGRFACSPSRYQLSWQVCLLAELVPAQLAGLPARQSGTRSAGRFACSPSWYQQLSVQV</sequence>
<dbReference type="GO" id="GO:0048205">
    <property type="term" value="P:COPI coating of Golgi vesicle"/>
    <property type="evidence" value="ECO:0007669"/>
    <property type="project" value="TreeGrafter"/>
</dbReference>
<dbReference type="PANTHER" id="PTHR45686">
    <property type="entry name" value="ADP-RIBOSYLATION FACTOR GTPASE ACTIVATING PROTEIN 3, ISOFORM H-RELATED"/>
    <property type="match status" value="1"/>
</dbReference>
<feature type="compositionally biased region" description="Low complexity" evidence="6">
    <location>
        <begin position="165"/>
        <end position="178"/>
    </location>
</feature>
<reference evidence="8 9" key="1">
    <citation type="submission" date="2017-11" db="EMBL/GenBank/DDBJ databases">
        <title>De novo assembly and phasing of dikaryotic genomes from two isolates of Puccinia coronata f. sp. avenae, the causal agent of oat crown rust.</title>
        <authorList>
            <person name="Miller M.E."/>
            <person name="Zhang Y."/>
            <person name="Omidvar V."/>
            <person name="Sperschneider J."/>
            <person name="Schwessinger B."/>
            <person name="Raley C."/>
            <person name="Palmer J.M."/>
            <person name="Garnica D."/>
            <person name="Upadhyaya N."/>
            <person name="Rathjen J."/>
            <person name="Taylor J.M."/>
            <person name="Park R.F."/>
            <person name="Dodds P.N."/>
            <person name="Hirsch C.D."/>
            <person name="Kianian S.F."/>
            <person name="Figueroa M."/>
        </authorList>
    </citation>
    <scope>NUCLEOTIDE SEQUENCE [LARGE SCALE GENOMIC DNA]</scope>
    <source>
        <strain evidence="8">12NC29</strain>
    </source>
</reference>
<evidence type="ECO:0000256" key="6">
    <source>
        <dbReference type="SAM" id="MobiDB-lite"/>
    </source>
</evidence>
<gene>
    <name evidence="8" type="ORF">PCANC_12218</name>
</gene>
<feature type="region of interest" description="Disordered" evidence="6">
    <location>
        <begin position="103"/>
        <end position="206"/>
    </location>
</feature>
<organism evidence="8 9">
    <name type="scientific">Puccinia coronata f. sp. avenae</name>
    <dbReference type="NCBI Taxonomy" id="200324"/>
    <lineage>
        <taxon>Eukaryota</taxon>
        <taxon>Fungi</taxon>
        <taxon>Dikarya</taxon>
        <taxon>Basidiomycota</taxon>
        <taxon>Pucciniomycotina</taxon>
        <taxon>Pucciniomycetes</taxon>
        <taxon>Pucciniales</taxon>
        <taxon>Pucciniaceae</taxon>
        <taxon>Puccinia</taxon>
    </lineage>
</organism>
<evidence type="ECO:0000259" key="7">
    <source>
        <dbReference type="PROSITE" id="PS50115"/>
    </source>
</evidence>
<dbReference type="SMART" id="SM00105">
    <property type="entry name" value="ArfGap"/>
    <property type="match status" value="1"/>
</dbReference>
<keyword evidence="3 5" id="KW-0863">Zinc-finger</keyword>
<name>A0A2N5VF03_9BASI</name>
<dbReference type="STRING" id="200324.A0A2N5VF03"/>
<dbReference type="Pfam" id="PF01412">
    <property type="entry name" value="ArfGap"/>
    <property type="match status" value="1"/>
</dbReference>
<dbReference type="SUPFAM" id="SSF57863">
    <property type="entry name" value="ArfGap/RecO-like zinc finger"/>
    <property type="match status" value="1"/>
</dbReference>
<evidence type="ECO:0000256" key="2">
    <source>
        <dbReference type="ARBA" id="ARBA00022723"/>
    </source>
</evidence>
<dbReference type="GO" id="GO:0008270">
    <property type="term" value="F:zinc ion binding"/>
    <property type="evidence" value="ECO:0007669"/>
    <property type="project" value="UniProtKB-KW"/>
</dbReference>
<proteinExistence type="predicted"/>
<comment type="caution">
    <text evidence="8">The sequence shown here is derived from an EMBL/GenBank/DDBJ whole genome shotgun (WGS) entry which is preliminary data.</text>
</comment>
<dbReference type="PANTHER" id="PTHR45686:SF4">
    <property type="entry name" value="ADP-RIBOSYLATION FACTOR GTPASE ACTIVATING PROTEIN 3, ISOFORM H"/>
    <property type="match status" value="1"/>
</dbReference>
<protein>
    <recommendedName>
        <fullName evidence="7">Arf-GAP domain-containing protein</fullName>
    </recommendedName>
</protein>
<evidence type="ECO:0000313" key="8">
    <source>
        <dbReference type="EMBL" id="PLW48571.1"/>
    </source>
</evidence>
<dbReference type="PRINTS" id="PR00405">
    <property type="entry name" value="REVINTRACTNG"/>
</dbReference>
<dbReference type="Proteomes" id="UP000235388">
    <property type="component" value="Unassembled WGS sequence"/>
</dbReference>
<evidence type="ECO:0000256" key="1">
    <source>
        <dbReference type="ARBA" id="ARBA00022468"/>
    </source>
</evidence>
<feature type="compositionally biased region" description="Low complexity" evidence="6">
    <location>
        <begin position="187"/>
        <end position="201"/>
    </location>
</feature>
<dbReference type="GO" id="GO:0005096">
    <property type="term" value="F:GTPase activator activity"/>
    <property type="evidence" value="ECO:0007669"/>
    <property type="project" value="UniProtKB-KW"/>
</dbReference>
<feature type="domain" description="Arf-GAP" evidence="7">
    <location>
        <begin position="11"/>
        <end position="93"/>
    </location>
</feature>
<dbReference type="Gene3D" id="1.10.220.150">
    <property type="entry name" value="Arf GTPase activating protein"/>
    <property type="match status" value="1"/>
</dbReference>
<keyword evidence="4" id="KW-0862">Zinc</keyword>
<keyword evidence="9" id="KW-1185">Reference proteome</keyword>
<keyword evidence="2" id="KW-0479">Metal-binding</keyword>
<dbReference type="GO" id="GO:0000139">
    <property type="term" value="C:Golgi membrane"/>
    <property type="evidence" value="ECO:0007669"/>
    <property type="project" value="GOC"/>
</dbReference>